<dbReference type="Proteomes" id="UP001164081">
    <property type="component" value="Chromosome"/>
</dbReference>
<accession>A0AA46S9L8</accession>
<sequence length="275" mass="31617">MNIDKFIKENLLLGHLCEGLSVVSEGQNQMWKGFVSTSIGDIEAYVKKCKQQELILVEIIVALIGRVYKLPIPRPIIIKVDAGHPDVAVRQTTYLFGSEASASPNFSRFLREFSQPEEIILDYKDLHKILTFDELIANPDRNNGNILYDGDTYQFIDHEYCFWDKQNPKGEISDELRVGNISDIYKHYHGRNDVFVHKTMKKVKKYINDDIDTTSNDVFDTLFGVQINESNYSNKIEFVKKFILERLPVLDVLIRDSIAQDSDTNQLDFAGGWDV</sequence>
<organism evidence="2 3">
    <name type="scientific">Acinetobacter ursingii</name>
    <dbReference type="NCBI Taxonomy" id="108980"/>
    <lineage>
        <taxon>Bacteria</taxon>
        <taxon>Pseudomonadati</taxon>
        <taxon>Pseudomonadota</taxon>
        <taxon>Gammaproteobacteria</taxon>
        <taxon>Moraxellales</taxon>
        <taxon>Moraxellaceae</taxon>
        <taxon>Acinetobacter</taxon>
    </lineage>
</organism>
<evidence type="ECO:0000259" key="1">
    <source>
        <dbReference type="Pfam" id="PF20613"/>
    </source>
</evidence>
<evidence type="ECO:0000313" key="2">
    <source>
        <dbReference type="EMBL" id="UYF76648.1"/>
    </source>
</evidence>
<feature type="domain" description="HipA-like kinase" evidence="1">
    <location>
        <begin position="45"/>
        <end position="191"/>
    </location>
</feature>
<proteinExistence type="predicted"/>
<name>A0AA46S9L8_9GAMM</name>
<dbReference type="Pfam" id="PF20613">
    <property type="entry name" value="HipA_2"/>
    <property type="match status" value="1"/>
</dbReference>
<reference evidence="2" key="1">
    <citation type="journal article" date="2022" name="J Glob Antimicrob Resist">
        <title>Comparative analysis of IMP-4- and OXA-58-containing plasmids of three carbapenemase-producing Acinetobacter ursingii strains in the Netherlands.</title>
        <authorList>
            <person name="Hendrickx A.P.A."/>
            <person name="Schade R.P."/>
            <person name="Landman F."/>
            <person name="Bosch T."/>
            <person name="Schouls L.M."/>
            <person name="van Dijk K."/>
        </authorList>
    </citation>
    <scope>NUCLEOTIDE SEQUENCE</scope>
    <source>
        <strain evidence="2">RIVM_C010761</strain>
    </source>
</reference>
<gene>
    <name evidence="2" type="ORF">LSO58_07180</name>
</gene>
<dbReference type="EMBL" id="CP089044">
    <property type="protein sequence ID" value="UYF76648.1"/>
    <property type="molecule type" value="Genomic_DNA"/>
</dbReference>
<dbReference type="AlphaFoldDB" id="A0AA46S9L8"/>
<dbReference type="InterPro" id="IPR046748">
    <property type="entry name" value="HipA_2"/>
</dbReference>
<dbReference type="RefSeq" id="WP_263503794.1">
    <property type="nucleotide sequence ID" value="NZ_CP089044.1"/>
</dbReference>
<evidence type="ECO:0000313" key="3">
    <source>
        <dbReference type="Proteomes" id="UP001164081"/>
    </source>
</evidence>
<protein>
    <submittedName>
        <fullName evidence="2">Phosphatidylinositol 4-kinase</fullName>
    </submittedName>
</protein>